<dbReference type="InterPro" id="IPR025965">
    <property type="entry name" value="FlgD/Vpr_Ig-like"/>
</dbReference>
<accession>A0A0S4MSD0</accession>
<dbReference type="STRING" id="1643428.GCA_001442855_00359"/>
<feature type="region of interest" description="Disordered" evidence="1">
    <location>
        <begin position="64"/>
        <end position="94"/>
    </location>
</feature>
<evidence type="ECO:0000313" key="5">
    <source>
        <dbReference type="Proteomes" id="UP000320623"/>
    </source>
</evidence>
<protein>
    <submittedName>
        <fullName evidence="4">Por secretion system C-terminal sorting domain-containing protein</fullName>
    </submittedName>
</protein>
<feature type="signal peptide" evidence="2">
    <location>
        <begin position="1"/>
        <end position="21"/>
    </location>
</feature>
<evidence type="ECO:0000256" key="1">
    <source>
        <dbReference type="SAM" id="MobiDB-lite"/>
    </source>
</evidence>
<dbReference type="Gene3D" id="2.60.40.10">
    <property type="entry name" value="Immunoglobulins"/>
    <property type="match status" value="1"/>
</dbReference>
<keyword evidence="2" id="KW-0732">Signal</keyword>
<feature type="domain" description="FlgD/Vpr Ig-like" evidence="3">
    <location>
        <begin position="866"/>
        <end position="919"/>
    </location>
</feature>
<dbReference type="EMBL" id="FAOO01000002">
    <property type="protein sequence ID" value="CUU01911.1"/>
    <property type="molecule type" value="Genomic_DNA"/>
</dbReference>
<dbReference type="Gene3D" id="2.60.40.4070">
    <property type="match status" value="1"/>
</dbReference>
<feature type="chain" id="PRO_5006624544" evidence="2">
    <location>
        <begin position="22"/>
        <end position="932"/>
    </location>
</feature>
<dbReference type="NCBIfam" id="TIGR04183">
    <property type="entry name" value="Por_Secre_tail"/>
    <property type="match status" value="1"/>
</dbReference>
<proteinExistence type="predicted"/>
<dbReference type="InterPro" id="IPR013783">
    <property type="entry name" value="Ig-like_fold"/>
</dbReference>
<dbReference type="Pfam" id="PF13860">
    <property type="entry name" value="FlgD_ig"/>
    <property type="match status" value="1"/>
</dbReference>
<dbReference type="Proteomes" id="UP000320623">
    <property type="component" value="Unassembled WGS sequence"/>
</dbReference>
<sequence length="932" mass="104056">MRKITLILVVLLLFMSGRGLAQWAPLDTAKYKWFTVDNTPNLAGTSANWEVDRDSTDGYYEKEPNTVASGQPGPGWFTNTGSANVGPDHRRTPYTAGSPSGAWARYIFNIPTQTQNNILDKDDYYILYYYLQQSGNASPNCYVTVERFGEGVYADSLRHNQMLNGAGLPTLQSAGLWNPTQSGADGSWYPLTILRLNAGAPVIVTIGADTLTPAFLRVDAVRVLRSDLPRDLEFGRRMKGNPWETTTPDSTRPNADHFGLYRVGEVFPEVTIGETAEKKVRLFNLGDSVLTIYNVYGHTGRFYTEDPMPIRIQPGSYYDLTVVFRPYQEEFVVDSLAIESDDPEEPVAYLHVVGQGLNYNFIMNASDGTEPHWRAPGGDQVLYQETPTGWLNSVASTYPFPIPGGNRYSRVYTGTAEIPQALYQFVIPDTLGGDYILEYSGPAGSPNAATAAQIDVITPFFADTQRVTGFNERQITTALVWAQIGGPGYTFKLNPGGPTKVIFSNPGQASGNFLRTDLLRVRKVPTHPQITVVSRSFSFGEVSIDPLEREIVGNYRQTITIGSNGEKSLWIYEIRFNDTTGIFKIINMPRLPLELPAINGKFNLVVEFAPRDMKTYVDTLFIVSNSKFDSVLTIRFTGTGRGTLIYADNDVEGEFYAQPSIVDYVYPPLDTTYDKWNRIVGSGMNNSRLLAYIYGAPNAFAEWYPFIPLREGGLEVDSFDVYARTGLAATNSTPRARYLIYQQGGAQPETVIVSQNGVERIYLGRFQFRRGGRDFTMGSKQTAIFGYIRLENDTALVNAYYADSLVNRAKVDSFVIRADAIEIREAPKPTKVRIATDEIPKEFYLAQNYPNPFNPSTDIEFSIPIVSNVEIKIYDVLGREVATLINETLQPGKYKVRWNGTDRNGAFVSSGVYFYVMKAGKFVQTRKMMLLK</sequence>
<dbReference type="InterPro" id="IPR026444">
    <property type="entry name" value="Secre_tail"/>
</dbReference>
<dbReference type="RefSeq" id="WP_235894661.1">
    <property type="nucleotide sequence ID" value="NZ_FAOO01000002.1"/>
</dbReference>
<evidence type="ECO:0000313" key="4">
    <source>
        <dbReference type="EMBL" id="CUU01911.1"/>
    </source>
</evidence>
<organism evidence="4 5">
    <name type="scientific">Candidatus Thermokryptus mobilis</name>
    <dbReference type="NCBI Taxonomy" id="1643428"/>
    <lineage>
        <taxon>Bacteria</taxon>
        <taxon>Pseudomonadati</taxon>
        <taxon>Candidatus Kryptoniota</taxon>
        <taxon>Candidatus Thermokryptus</taxon>
    </lineage>
</organism>
<gene>
    <name evidence="4" type="ORF">JGI1_00372</name>
</gene>
<evidence type="ECO:0000259" key="3">
    <source>
        <dbReference type="Pfam" id="PF13860"/>
    </source>
</evidence>
<dbReference type="AlphaFoldDB" id="A0A0S4MSD0"/>
<evidence type="ECO:0000256" key="2">
    <source>
        <dbReference type="SAM" id="SignalP"/>
    </source>
</evidence>
<reference evidence="5" key="1">
    <citation type="submission" date="2015-11" db="EMBL/GenBank/DDBJ databases">
        <authorList>
            <person name="Varghese N."/>
        </authorList>
    </citation>
    <scope>NUCLEOTIDE SEQUENCE [LARGE SCALE GENOMIC DNA]</scope>
</reference>
<name>A0A0S4MSD0_9BACT</name>
<keyword evidence="5" id="KW-1185">Reference proteome</keyword>